<dbReference type="RefSeq" id="WP_185037206.1">
    <property type="nucleotide sequence ID" value="NZ_BAABFG010000005.1"/>
</dbReference>
<organism evidence="4 5">
    <name type="scientific">Actinoplanes octamycinicus</name>
    <dbReference type="NCBI Taxonomy" id="135948"/>
    <lineage>
        <taxon>Bacteria</taxon>
        <taxon>Bacillati</taxon>
        <taxon>Actinomycetota</taxon>
        <taxon>Actinomycetes</taxon>
        <taxon>Micromonosporales</taxon>
        <taxon>Micromonosporaceae</taxon>
        <taxon>Actinoplanes</taxon>
    </lineage>
</organism>
<dbReference type="PRINTS" id="PR00038">
    <property type="entry name" value="HTHLUXR"/>
</dbReference>
<protein>
    <submittedName>
        <fullName evidence="4">DNA-binding CsgD family transcriptional regulator</fullName>
    </submittedName>
</protein>
<feature type="compositionally biased region" description="Low complexity" evidence="2">
    <location>
        <begin position="418"/>
        <end position="429"/>
    </location>
</feature>
<dbReference type="CDD" id="cd06170">
    <property type="entry name" value="LuxR_C_like"/>
    <property type="match status" value="1"/>
</dbReference>
<comment type="caution">
    <text evidence="4">The sequence shown here is derived from an EMBL/GenBank/DDBJ whole genome shotgun (WGS) entry which is preliminary data.</text>
</comment>
<evidence type="ECO:0000256" key="1">
    <source>
        <dbReference type="ARBA" id="ARBA00023125"/>
    </source>
</evidence>
<dbReference type="EMBL" id="JACHNB010000001">
    <property type="protein sequence ID" value="MBB4736685.1"/>
    <property type="molecule type" value="Genomic_DNA"/>
</dbReference>
<keyword evidence="1 4" id="KW-0238">DNA-binding</keyword>
<accession>A0A7W7GQX8</accession>
<evidence type="ECO:0000256" key="2">
    <source>
        <dbReference type="SAM" id="MobiDB-lite"/>
    </source>
</evidence>
<dbReference type="SUPFAM" id="SSF46894">
    <property type="entry name" value="C-terminal effector domain of the bipartite response regulators"/>
    <property type="match status" value="1"/>
</dbReference>
<keyword evidence="5" id="KW-1185">Reference proteome</keyword>
<reference evidence="4 5" key="1">
    <citation type="submission" date="2020-08" db="EMBL/GenBank/DDBJ databases">
        <title>Sequencing the genomes of 1000 actinobacteria strains.</title>
        <authorList>
            <person name="Klenk H.-P."/>
        </authorList>
    </citation>
    <scope>NUCLEOTIDE SEQUENCE [LARGE SCALE GENOMIC DNA]</scope>
    <source>
        <strain evidence="4 5">DSM 45809</strain>
    </source>
</reference>
<evidence type="ECO:0000259" key="3">
    <source>
        <dbReference type="PROSITE" id="PS50043"/>
    </source>
</evidence>
<feature type="region of interest" description="Disordered" evidence="2">
    <location>
        <begin position="395"/>
        <end position="449"/>
    </location>
</feature>
<dbReference type="SMART" id="SM00421">
    <property type="entry name" value="HTH_LUXR"/>
    <property type="match status" value="1"/>
</dbReference>
<dbReference type="InterPro" id="IPR039420">
    <property type="entry name" value="WalR-like"/>
</dbReference>
<dbReference type="Pfam" id="PF00196">
    <property type="entry name" value="GerE"/>
    <property type="match status" value="1"/>
</dbReference>
<dbReference type="GO" id="GO:0006355">
    <property type="term" value="P:regulation of DNA-templated transcription"/>
    <property type="evidence" value="ECO:0007669"/>
    <property type="project" value="InterPro"/>
</dbReference>
<dbReference type="PANTHER" id="PTHR43214">
    <property type="entry name" value="TWO-COMPONENT RESPONSE REGULATOR"/>
    <property type="match status" value="1"/>
</dbReference>
<dbReference type="Gene3D" id="1.10.10.10">
    <property type="entry name" value="Winged helix-like DNA-binding domain superfamily/Winged helix DNA-binding domain"/>
    <property type="match status" value="1"/>
</dbReference>
<dbReference type="InterPro" id="IPR036388">
    <property type="entry name" value="WH-like_DNA-bd_sf"/>
</dbReference>
<sequence length="886" mass="93063">MVTLIGRSGQLTAIAAALRTGRSVRVAGERGTGRSAVLAEAAARHAGTGVAVLAVRGLPGDAALPGAGLQRLLTPVQHETGALPGAAAAAFAGLFRTEAPAVTPMPVDQAVAVLAARLAGRGRWLWCVDDEDRLDELSRTVIGSQRHIAVLAASLPQPAADPAEEVVTLGRLSRVEAERMLAARPGVRTHPAARLVLAQAAGNPLALDELARHLPAAAEITPTMTELPVPPRLRRALASGVDDLDETQLRYAVLVALAAETPGTWVDMAPEVRAELVARGVLRPGRRLRFRHPVVRAAVLDRAGSGLVRQARHRLAARLPAGAPARAWHLARAEPAADESLAGVLARAGTELVRAGRARAAAYALSLAAARTPEPGLADARRRLAARHARLAGEPAWESQLTDIPAGERQVSSIPAGESRLTSSRLSSEPAGQSEPASGPAHGDQRPLPEHTVQDLGQLLRIAWLRGDEPTRAGIRARIPAAPTALLATWARAVVDDADPDGAIRRLIGGDHPDRMAPDEHAVVLGTIALARHETALAARHLSRAAASAPPGGLIRPIALGALAWAHLDAGELDAARATAERTLRVADAARHGVATADTRAGALATLAAIAVLREDPDAADRLGAARDALQPGHHALHDLRLDRAQGLIAGIRGEHALAFHRLRRHFDGDGRPVHHRIADLCLADLASVAGAADRTDEVAAIVAAAATRARTLGSARLTAIWHRARALLAGPDPGAESLFRRSLAEPGAGQWAVERALTRMDYAQWLRRRQRPAESRPLLRAARDVFAAAGLTAWRERADAELAAAAAPPRPGTPAAGLTPQQRQVVTLAAQGLTNARIAARLGLSARTVGTHLSRAYPILGVTRRTQLPSLQSFDGRRAEDDPAR</sequence>
<dbReference type="Proteomes" id="UP000546162">
    <property type="component" value="Unassembled WGS sequence"/>
</dbReference>
<name>A0A7W7GQX8_9ACTN</name>
<feature type="domain" description="HTH luxR-type" evidence="3">
    <location>
        <begin position="812"/>
        <end position="877"/>
    </location>
</feature>
<evidence type="ECO:0000313" key="4">
    <source>
        <dbReference type="EMBL" id="MBB4736685.1"/>
    </source>
</evidence>
<dbReference type="InterPro" id="IPR000792">
    <property type="entry name" value="Tscrpt_reg_LuxR_C"/>
</dbReference>
<dbReference type="PANTHER" id="PTHR43214:SF42">
    <property type="entry name" value="TRANSCRIPTIONAL REGULATORY PROTEIN DESR"/>
    <property type="match status" value="1"/>
</dbReference>
<dbReference type="AlphaFoldDB" id="A0A7W7GQX8"/>
<dbReference type="InterPro" id="IPR016032">
    <property type="entry name" value="Sig_transdc_resp-reg_C-effctor"/>
</dbReference>
<evidence type="ECO:0000313" key="5">
    <source>
        <dbReference type="Proteomes" id="UP000546162"/>
    </source>
</evidence>
<dbReference type="PROSITE" id="PS50043">
    <property type="entry name" value="HTH_LUXR_2"/>
    <property type="match status" value="1"/>
</dbReference>
<gene>
    <name evidence="4" type="ORF">BJY16_000144</name>
</gene>
<proteinExistence type="predicted"/>
<dbReference type="GO" id="GO:0003677">
    <property type="term" value="F:DNA binding"/>
    <property type="evidence" value="ECO:0007669"/>
    <property type="project" value="UniProtKB-KW"/>
</dbReference>